<proteinExistence type="predicted"/>
<dbReference type="Proteomes" id="UP001256711">
    <property type="component" value="Unassembled WGS sequence"/>
</dbReference>
<sequence length="96" mass="10595">MNNQVQAMSFKELQSIVAALASDARITPETKVFLDTGWDSLQEILPGSVKVATAKTFSVPDPLTNERYPGYALAEKAEKFEADEAEETVIVIENLY</sequence>
<gene>
    <name evidence="1" type="ORF">P7H43_09250</name>
</gene>
<comment type="caution">
    <text evidence="1">The sequence shown here is derived from an EMBL/GenBank/DDBJ whole genome shotgun (WGS) entry which is preliminary data.</text>
</comment>
<dbReference type="EMBL" id="JARQBJ010000004">
    <property type="protein sequence ID" value="MDT2810672.1"/>
    <property type="molecule type" value="Genomic_DNA"/>
</dbReference>
<protein>
    <submittedName>
        <fullName evidence="1">Uncharacterized protein</fullName>
    </submittedName>
</protein>
<accession>A0AAW8U1V7</accession>
<reference evidence="1" key="1">
    <citation type="submission" date="2023-03" db="EMBL/GenBank/DDBJ databases">
        <authorList>
            <person name="Shen W."/>
            <person name="Cai J."/>
        </authorList>
    </citation>
    <scope>NUCLEOTIDE SEQUENCE</scope>
    <source>
        <strain evidence="1">B226-2</strain>
    </source>
</reference>
<name>A0AAW8U1V7_9ENTE</name>
<dbReference type="AlphaFoldDB" id="A0AAW8U1V7"/>
<evidence type="ECO:0000313" key="2">
    <source>
        <dbReference type="Proteomes" id="UP001256711"/>
    </source>
</evidence>
<dbReference type="RefSeq" id="WP_270598690.1">
    <property type="nucleotide sequence ID" value="NZ_JAQESC010000012.1"/>
</dbReference>
<organism evidence="1 2">
    <name type="scientific">Enterococcus asini</name>
    <dbReference type="NCBI Taxonomy" id="57732"/>
    <lineage>
        <taxon>Bacteria</taxon>
        <taxon>Bacillati</taxon>
        <taxon>Bacillota</taxon>
        <taxon>Bacilli</taxon>
        <taxon>Lactobacillales</taxon>
        <taxon>Enterococcaceae</taxon>
        <taxon>Enterococcus</taxon>
    </lineage>
</organism>
<evidence type="ECO:0000313" key="1">
    <source>
        <dbReference type="EMBL" id="MDT2810672.1"/>
    </source>
</evidence>